<evidence type="ECO:0000313" key="1">
    <source>
        <dbReference type="EMBL" id="TYQ08327.1"/>
    </source>
</evidence>
<reference evidence="1" key="1">
    <citation type="submission" date="2019-07" db="EMBL/GenBank/DDBJ databases">
        <title>Genomic Encyclopedia of Type Strains, Phase IV (KMG-IV): sequencing the most valuable type-strain genomes for metagenomic binning, comparative biology and taxonomic classification.</title>
        <authorList>
            <person name="Goeker M."/>
        </authorList>
    </citation>
    <scope>NUCLEOTIDE SEQUENCE</scope>
    <source>
        <strain evidence="1">DSM 44596</strain>
    </source>
</reference>
<protein>
    <submittedName>
        <fullName evidence="1">Uncharacterized protein</fullName>
    </submittedName>
</protein>
<name>A0A652YXH9_NOCGL</name>
<proteinExistence type="predicted"/>
<accession>A0A652YXH9</accession>
<comment type="caution">
    <text evidence="1">The sequence shown here is derived from an EMBL/GenBank/DDBJ whole genome shotgun (WGS) entry which is preliminary data.</text>
</comment>
<sequence length="204" mass="22661">MPIFVQVIHPDAATDVKPHTTGKIADMFRTSNQRSMAVWSAVFVLSQANIVRLLGPVGPRVLEVQTAFSARRYREVLAKMDGAETARFRSHYYPDFVHPAIYAVALRAAGRRLGERTPLSPTVRKALAAAPVLSAAGDYVENIAGLYLLDHRDNITDRTVRITTAVSISKWVLALGTLGYLSQGFVRVWVAQWPGGRRNRVEEY</sequence>
<organism evidence="1">
    <name type="scientific">Nocardia globerula</name>
    <dbReference type="NCBI Taxonomy" id="1818"/>
    <lineage>
        <taxon>Bacteria</taxon>
        <taxon>Bacillati</taxon>
        <taxon>Actinomycetota</taxon>
        <taxon>Actinomycetes</taxon>
        <taxon>Mycobacteriales</taxon>
        <taxon>Nocardiaceae</taxon>
        <taxon>Nocardia</taxon>
    </lineage>
</organism>
<dbReference type="AlphaFoldDB" id="A0A652YXH9"/>
<dbReference type="EMBL" id="VNIQ01000001">
    <property type="protein sequence ID" value="TYQ08327.1"/>
    <property type="molecule type" value="Genomic_DNA"/>
</dbReference>
<gene>
    <name evidence="1" type="ORF">FNL38_101698</name>
</gene>